<reference evidence="6" key="1">
    <citation type="submission" date="2020-01" db="EMBL/GenBank/DDBJ databases">
        <title>Insect and environment-associated Actinomycetes.</title>
        <authorList>
            <person name="Currrie C."/>
            <person name="Chevrette M."/>
            <person name="Carlson C."/>
            <person name="Stubbendieck R."/>
            <person name="Wendt-Pienkowski E."/>
        </authorList>
    </citation>
    <scope>NUCLEOTIDE SEQUENCE</scope>
    <source>
        <strain evidence="6">SID12501</strain>
    </source>
</reference>
<dbReference type="InterPro" id="IPR050172">
    <property type="entry name" value="SsuD_RutA_monooxygenase"/>
</dbReference>
<name>A0A6B3BYH0_9ACTN</name>
<keyword evidence="2" id="KW-0288">FMN</keyword>
<proteinExistence type="predicted"/>
<evidence type="ECO:0000256" key="2">
    <source>
        <dbReference type="ARBA" id="ARBA00022643"/>
    </source>
</evidence>
<gene>
    <name evidence="6" type="ORF">G3I71_26680</name>
</gene>
<dbReference type="SUPFAM" id="SSF51679">
    <property type="entry name" value="Bacterial luciferase-like"/>
    <property type="match status" value="1"/>
</dbReference>
<sequence length="315" mass="34297">MTAAPRMQLVLSENWTMTGGRVDLPLLVRWAQEAEDAGFDSVMLSEHIVLGPDAGVNGVMGNPRDWALPGNQDPYMPWPNSLILLGAIASVTERVRLAASAVIAPLRHPLLLARELGTLDLLSEGRLMVLPNVSWSRDEYDALGVPFARRGRLLDEHLEIWAKLWGPSPVSHEGGNYRFENVYFEPKAYRADGPRLCFGGAGMHAAMVRRLVRYGHAFNPLGRPTVEELGVLGAAMKEAGRDVSELEMIGGVRVEFPDDRSCADLGAALASVPEQMELGFTTFCVKPSQFIDDPDGVGGFCRDVMRRVSGGAAAM</sequence>
<dbReference type="Gene3D" id="3.20.20.30">
    <property type="entry name" value="Luciferase-like domain"/>
    <property type="match status" value="1"/>
</dbReference>
<dbReference type="GO" id="GO:0008726">
    <property type="term" value="F:alkanesulfonate monooxygenase activity"/>
    <property type="evidence" value="ECO:0007669"/>
    <property type="project" value="TreeGrafter"/>
</dbReference>
<keyword evidence="3" id="KW-0560">Oxidoreductase</keyword>
<evidence type="ECO:0000256" key="3">
    <source>
        <dbReference type="ARBA" id="ARBA00023002"/>
    </source>
</evidence>
<comment type="caution">
    <text evidence="6">The sequence shown here is derived from an EMBL/GenBank/DDBJ whole genome shotgun (WGS) entry which is preliminary data.</text>
</comment>
<dbReference type="InterPro" id="IPR011251">
    <property type="entry name" value="Luciferase-like_dom"/>
</dbReference>
<evidence type="ECO:0000259" key="5">
    <source>
        <dbReference type="Pfam" id="PF00296"/>
    </source>
</evidence>
<dbReference type="PANTHER" id="PTHR42847:SF4">
    <property type="entry name" value="ALKANESULFONATE MONOOXYGENASE-RELATED"/>
    <property type="match status" value="1"/>
</dbReference>
<feature type="domain" description="Luciferase-like" evidence="5">
    <location>
        <begin position="10"/>
        <end position="259"/>
    </location>
</feature>
<dbReference type="Pfam" id="PF00296">
    <property type="entry name" value="Bac_luciferase"/>
    <property type="match status" value="1"/>
</dbReference>
<dbReference type="RefSeq" id="WP_164318087.1">
    <property type="nucleotide sequence ID" value="NZ_JAAGLU010000023.1"/>
</dbReference>
<dbReference type="InterPro" id="IPR036661">
    <property type="entry name" value="Luciferase-like_sf"/>
</dbReference>
<organism evidence="6">
    <name type="scientific">Streptomyces sp. SID12501</name>
    <dbReference type="NCBI Taxonomy" id="2706042"/>
    <lineage>
        <taxon>Bacteria</taxon>
        <taxon>Bacillati</taxon>
        <taxon>Actinomycetota</taxon>
        <taxon>Actinomycetes</taxon>
        <taxon>Kitasatosporales</taxon>
        <taxon>Streptomycetaceae</taxon>
        <taxon>Streptomyces</taxon>
    </lineage>
</organism>
<keyword evidence="1" id="KW-0285">Flavoprotein</keyword>
<evidence type="ECO:0000256" key="1">
    <source>
        <dbReference type="ARBA" id="ARBA00022630"/>
    </source>
</evidence>
<protein>
    <submittedName>
        <fullName evidence="6">LLM class flavin-dependent oxidoreductase</fullName>
    </submittedName>
</protein>
<evidence type="ECO:0000256" key="4">
    <source>
        <dbReference type="ARBA" id="ARBA00023033"/>
    </source>
</evidence>
<dbReference type="GO" id="GO:0046306">
    <property type="term" value="P:alkanesulfonate catabolic process"/>
    <property type="evidence" value="ECO:0007669"/>
    <property type="project" value="TreeGrafter"/>
</dbReference>
<dbReference type="EMBL" id="JAAGLU010000023">
    <property type="protein sequence ID" value="NEC89316.1"/>
    <property type="molecule type" value="Genomic_DNA"/>
</dbReference>
<evidence type="ECO:0000313" key="6">
    <source>
        <dbReference type="EMBL" id="NEC89316.1"/>
    </source>
</evidence>
<dbReference type="AlphaFoldDB" id="A0A6B3BYH0"/>
<keyword evidence="4" id="KW-0503">Monooxygenase</keyword>
<accession>A0A6B3BYH0</accession>
<dbReference type="PANTHER" id="PTHR42847">
    <property type="entry name" value="ALKANESULFONATE MONOOXYGENASE"/>
    <property type="match status" value="1"/>
</dbReference>